<dbReference type="InterPro" id="IPR002104">
    <property type="entry name" value="Integrase_catalytic"/>
</dbReference>
<dbReference type="EMBL" id="CP076133">
    <property type="protein sequence ID" value="QWG04617.1"/>
    <property type="molecule type" value="Genomic_DNA"/>
</dbReference>
<dbReference type="PROSITE" id="PS51898">
    <property type="entry name" value="TYR_RECOMBINASE"/>
    <property type="match status" value="1"/>
</dbReference>
<dbReference type="Proteomes" id="UP000678679">
    <property type="component" value="Chromosome 2"/>
</dbReference>
<dbReference type="GO" id="GO:0006310">
    <property type="term" value="P:DNA recombination"/>
    <property type="evidence" value="ECO:0007669"/>
    <property type="project" value="UniProtKB-KW"/>
</dbReference>
<dbReference type="Pfam" id="PF00589">
    <property type="entry name" value="Phage_integrase"/>
    <property type="match status" value="1"/>
</dbReference>
<dbReference type="PANTHER" id="PTHR30349">
    <property type="entry name" value="PHAGE INTEGRASE-RELATED"/>
    <property type="match status" value="1"/>
</dbReference>
<dbReference type="Pfam" id="PF13102">
    <property type="entry name" value="Phage_int_SAM_5"/>
    <property type="match status" value="1"/>
</dbReference>
<feature type="domain" description="Tyr recombinase" evidence="4">
    <location>
        <begin position="202"/>
        <end position="392"/>
    </location>
</feature>
<keyword evidence="6" id="KW-1185">Reference proteome</keyword>
<keyword evidence="2" id="KW-0238">DNA-binding</keyword>
<dbReference type="InterPro" id="IPR025269">
    <property type="entry name" value="SAM-like_dom"/>
</dbReference>
<proteinExistence type="inferred from homology"/>
<dbReference type="SUPFAM" id="SSF56349">
    <property type="entry name" value="DNA breaking-rejoining enzymes"/>
    <property type="match status" value="1"/>
</dbReference>
<comment type="similarity">
    <text evidence="1">Belongs to the 'phage' integrase family.</text>
</comment>
<dbReference type="InterPro" id="IPR011010">
    <property type="entry name" value="DNA_brk_join_enz"/>
</dbReference>
<dbReference type="InterPro" id="IPR013762">
    <property type="entry name" value="Integrase-like_cat_sf"/>
</dbReference>
<organism evidence="5 6">
    <name type="scientific">Flammeovirga yaeyamensis</name>
    <dbReference type="NCBI Taxonomy" id="367791"/>
    <lineage>
        <taxon>Bacteria</taxon>
        <taxon>Pseudomonadati</taxon>
        <taxon>Bacteroidota</taxon>
        <taxon>Cytophagia</taxon>
        <taxon>Cytophagales</taxon>
        <taxon>Flammeovirgaceae</taxon>
        <taxon>Flammeovirga</taxon>
    </lineage>
</organism>
<evidence type="ECO:0000259" key="4">
    <source>
        <dbReference type="PROSITE" id="PS51898"/>
    </source>
</evidence>
<dbReference type="Pfam" id="PF17293">
    <property type="entry name" value="Arm-DNA-bind_5"/>
    <property type="match status" value="1"/>
</dbReference>
<dbReference type="RefSeq" id="WP_169665509.1">
    <property type="nucleotide sequence ID" value="NZ_CP076133.1"/>
</dbReference>
<dbReference type="InterPro" id="IPR035386">
    <property type="entry name" value="Arm-DNA-bind_5"/>
</dbReference>
<evidence type="ECO:0000256" key="3">
    <source>
        <dbReference type="ARBA" id="ARBA00023172"/>
    </source>
</evidence>
<dbReference type="Gene3D" id="1.10.443.10">
    <property type="entry name" value="Intergrase catalytic core"/>
    <property type="match status" value="1"/>
</dbReference>
<dbReference type="InterPro" id="IPR010998">
    <property type="entry name" value="Integrase_recombinase_N"/>
</dbReference>
<accession>A0AAX1NAV8</accession>
<evidence type="ECO:0000313" key="6">
    <source>
        <dbReference type="Proteomes" id="UP000678679"/>
    </source>
</evidence>
<dbReference type="Gene3D" id="1.10.150.130">
    <property type="match status" value="1"/>
</dbReference>
<name>A0AAX1NAV8_9BACT</name>
<dbReference type="AlphaFoldDB" id="A0AAX1NAV8"/>
<dbReference type="GO" id="GO:0015074">
    <property type="term" value="P:DNA integration"/>
    <property type="evidence" value="ECO:0007669"/>
    <property type="project" value="InterPro"/>
</dbReference>
<keyword evidence="3" id="KW-0233">DNA recombination</keyword>
<dbReference type="KEGG" id="fya:KMW28_27345"/>
<evidence type="ECO:0000256" key="1">
    <source>
        <dbReference type="ARBA" id="ARBA00008857"/>
    </source>
</evidence>
<dbReference type="PANTHER" id="PTHR30349:SF41">
    <property type="entry name" value="INTEGRASE_RECOMBINASE PROTEIN MJ0367-RELATED"/>
    <property type="match status" value="1"/>
</dbReference>
<dbReference type="GO" id="GO:0003677">
    <property type="term" value="F:DNA binding"/>
    <property type="evidence" value="ECO:0007669"/>
    <property type="project" value="UniProtKB-KW"/>
</dbReference>
<dbReference type="InterPro" id="IPR050090">
    <property type="entry name" value="Tyrosine_recombinase_XerCD"/>
</dbReference>
<gene>
    <name evidence="5" type="ORF">KMW28_27345</name>
</gene>
<protein>
    <submittedName>
        <fullName evidence="5">Site-specific integrase</fullName>
    </submittedName>
</protein>
<reference evidence="5 6" key="1">
    <citation type="submission" date="2021-05" db="EMBL/GenBank/DDBJ databases">
        <title>Comparative genomic studies on the polysaccharide-degrading batcterial strains of the Flammeovirga genus.</title>
        <authorList>
            <person name="Zewei F."/>
            <person name="Zheng Z."/>
            <person name="Yu L."/>
            <person name="Ruyue G."/>
            <person name="Yanhong M."/>
            <person name="Yuanyuan C."/>
            <person name="Jingyan G."/>
            <person name="Wenjun H."/>
        </authorList>
    </citation>
    <scope>NUCLEOTIDE SEQUENCE [LARGE SCALE GENOMIC DNA]</scope>
    <source>
        <strain evidence="5 6">NBRC:100898</strain>
    </source>
</reference>
<sequence length="394" mass="46001">MQSKLYYKDIDKEKSSIFLEFYVNKKRLRFTTGITVAINEWNPKTEKVKAPNINRIELNLKLKKMRSRYEELAEELCEKYTTVTTKMLKSAYSNLDADNIFEAYSKFMTYKYDRVAVRTVNDFKNLLAHMKGHFNTSSKVDDVDVAMSTEFQSYMMKQGLSNSTVNEYMKIFTSFLNYCVSAKIKTRNLEYKVEERLKHVDRYKVVLTDEELAKLKDYTFKRKGLERVRKVFLLGCLTGLRMSDIRSLNSSNLLEQNGEWFIVKYQIKTLNQVKIPLNETSLSIAREVIDGSLRICQPQKLNLCIKLIFEMLGFDELVEMVDSRGGKHSVTTQRRCDLVTMHSSRHTFITRLIRAGVPLHVIIKYSGHNNIKSLESYAVIHDTDDFDHNVKNLI</sequence>
<evidence type="ECO:0000313" key="5">
    <source>
        <dbReference type="EMBL" id="QWG04617.1"/>
    </source>
</evidence>
<evidence type="ECO:0000256" key="2">
    <source>
        <dbReference type="ARBA" id="ARBA00023125"/>
    </source>
</evidence>